<dbReference type="Gene3D" id="3.30.40.10">
    <property type="entry name" value="Zinc/RING finger domain, C3HC4 (zinc finger)"/>
    <property type="match status" value="1"/>
</dbReference>
<dbReference type="Pfam" id="PF02225">
    <property type="entry name" value="PA"/>
    <property type="match status" value="1"/>
</dbReference>
<dbReference type="CDD" id="cd16796">
    <property type="entry name" value="RING-H2_RNF13"/>
    <property type="match status" value="1"/>
</dbReference>
<organism evidence="12 13">
    <name type="scientific">Magallana gigas</name>
    <name type="common">Pacific oyster</name>
    <name type="synonym">Crassostrea gigas</name>
    <dbReference type="NCBI Taxonomy" id="29159"/>
    <lineage>
        <taxon>Eukaryota</taxon>
        <taxon>Metazoa</taxon>
        <taxon>Spiralia</taxon>
        <taxon>Lophotrochozoa</taxon>
        <taxon>Mollusca</taxon>
        <taxon>Bivalvia</taxon>
        <taxon>Autobranchia</taxon>
        <taxon>Pteriomorphia</taxon>
        <taxon>Ostreida</taxon>
        <taxon>Ostreoidea</taxon>
        <taxon>Ostreidae</taxon>
        <taxon>Magallana</taxon>
    </lineage>
</organism>
<dbReference type="SUPFAM" id="SSF52025">
    <property type="entry name" value="PA domain"/>
    <property type="match status" value="1"/>
</dbReference>
<dbReference type="EnsemblMetazoa" id="G16232.5">
    <property type="protein sequence ID" value="G16232.5:cds"/>
    <property type="gene ID" value="G16232"/>
</dbReference>
<name>A0A8W8IWY8_MAGGI</name>
<evidence type="ECO:0000256" key="2">
    <source>
        <dbReference type="ARBA" id="ARBA00022692"/>
    </source>
</evidence>
<dbReference type="GO" id="GO:0008270">
    <property type="term" value="F:zinc ion binding"/>
    <property type="evidence" value="ECO:0007669"/>
    <property type="project" value="UniProtKB-KW"/>
</dbReference>
<dbReference type="Gene3D" id="3.50.30.30">
    <property type="match status" value="1"/>
</dbReference>
<dbReference type="SMART" id="SM00184">
    <property type="entry name" value="RING"/>
    <property type="match status" value="1"/>
</dbReference>
<protein>
    <recommendedName>
        <fullName evidence="11">RING-type domain-containing protein</fullName>
    </recommendedName>
</protein>
<dbReference type="SUPFAM" id="SSF57850">
    <property type="entry name" value="RING/U-box"/>
    <property type="match status" value="1"/>
</dbReference>
<evidence type="ECO:0000256" key="1">
    <source>
        <dbReference type="ARBA" id="ARBA00004370"/>
    </source>
</evidence>
<proteinExistence type="predicted"/>
<keyword evidence="7 10" id="KW-0472">Membrane</keyword>
<comment type="subcellular location">
    <subcellularLocation>
        <location evidence="1">Membrane</location>
    </subcellularLocation>
</comment>
<dbReference type="Proteomes" id="UP000005408">
    <property type="component" value="Unassembled WGS sequence"/>
</dbReference>
<dbReference type="Pfam" id="PF13639">
    <property type="entry name" value="zf-RING_2"/>
    <property type="match status" value="1"/>
</dbReference>
<evidence type="ECO:0000256" key="5">
    <source>
        <dbReference type="ARBA" id="ARBA00022833"/>
    </source>
</evidence>
<dbReference type="PANTHER" id="PTHR45931">
    <property type="entry name" value="SI:CH211-59O9.10"/>
    <property type="match status" value="1"/>
</dbReference>
<feature type="region of interest" description="Disordered" evidence="9">
    <location>
        <begin position="300"/>
        <end position="388"/>
    </location>
</feature>
<dbReference type="InterPro" id="IPR001841">
    <property type="entry name" value="Znf_RING"/>
</dbReference>
<dbReference type="GO" id="GO:0016020">
    <property type="term" value="C:membrane"/>
    <property type="evidence" value="ECO:0007669"/>
    <property type="project" value="UniProtKB-SubCell"/>
</dbReference>
<reference evidence="12" key="1">
    <citation type="submission" date="2022-08" db="UniProtKB">
        <authorList>
            <consortium name="EnsemblMetazoa"/>
        </authorList>
    </citation>
    <scope>IDENTIFICATION</scope>
    <source>
        <strain evidence="12">05x7-T-G4-1.051#20</strain>
    </source>
</reference>
<evidence type="ECO:0000259" key="11">
    <source>
        <dbReference type="PROSITE" id="PS50089"/>
    </source>
</evidence>
<dbReference type="GO" id="GO:0005634">
    <property type="term" value="C:nucleus"/>
    <property type="evidence" value="ECO:0007669"/>
    <property type="project" value="TreeGrafter"/>
</dbReference>
<sequence length="448" mass="50905">MRFYSDSYFVLKLWHRLLQKRIKTSLRRVYLIQDNAISCDIEVMRTLTNDTINSFQDELASFGPDIPDNGIYGYVLAVEQDIQTKKCTLYHPKIPDVNISDQLTWIALMQRNGCKFDEMVYSAQMLGYGAVIVYNEDGKDEIIKMGGGSRDVGIPSVFVGFTAGSIMKKNFQFDVNRTFYIKIGRDTFIDKPYLIWPFAVVVGTCFVLMLLFMLFKWIRDCQKKRKSRLSSKHLKKIPIKKFKKGDNYETCAICLEDYENGEKLRVLPCAHAYHCKCIDPWLTKRKKTCPVCKRKVIPGANPDSDSESSDEEGPSTSERTPLLAGNNNRTRRSTFDNSGLPEAVRTEVQRVQIRRQSQSSDSDSSEDEVDTIEVDITMNTSSEEEEEEAEADQARGGITGIHNTAFTDVHVDAAPHPVDRATQNQAEVDVEVVTVRQSEENKASNHIV</sequence>
<dbReference type="InterPro" id="IPR013083">
    <property type="entry name" value="Znf_RING/FYVE/PHD"/>
</dbReference>
<dbReference type="GO" id="GO:0061630">
    <property type="term" value="F:ubiquitin protein ligase activity"/>
    <property type="evidence" value="ECO:0007669"/>
    <property type="project" value="TreeGrafter"/>
</dbReference>
<evidence type="ECO:0000256" key="3">
    <source>
        <dbReference type="ARBA" id="ARBA00022723"/>
    </source>
</evidence>
<keyword evidence="2 10" id="KW-0812">Transmembrane</keyword>
<dbReference type="InterPro" id="IPR046450">
    <property type="entry name" value="PA_dom_sf"/>
</dbReference>
<evidence type="ECO:0000256" key="7">
    <source>
        <dbReference type="ARBA" id="ARBA00023136"/>
    </source>
</evidence>
<evidence type="ECO:0000256" key="9">
    <source>
        <dbReference type="SAM" id="MobiDB-lite"/>
    </source>
</evidence>
<dbReference type="PROSITE" id="PS50089">
    <property type="entry name" value="ZF_RING_2"/>
    <property type="match status" value="1"/>
</dbReference>
<evidence type="ECO:0000256" key="6">
    <source>
        <dbReference type="ARBA" id="ARBA00022989"/>
    </source>
</evidence>
<keyword evidence="6 10" id="KW-1133">Transmembrane helix</keyword>
<evidence type="ECO:0000313" key="12">
    <source>
        <dbReference type="EnsemblMetazoa" id="G16232.5:cds"/>
    </source>
</evidence>
<feature type="domain" description="RING-type" evidence="11">
    <location>
        <begin position="251"/>
        <end position="293"/>
    </location>
</feature>
<dbReference type="PANTHER" id="PTHR45931:SF20">
    <property type="entry name" value="RING-TYPE E3 UBIQUITIN TRANSFERASE"/>
    <property type="match status" value="1"/>
</dbReference>
<evidence type="ECO:0000256" key="10">
    <source>
        <dbReference type="SAM" id="Phobius"/>
    </source>
</evidence>
<evidence type="ECO:0000256" key="8">
    <source>
        <dbReference type="PROSITE-ProRule" id="PRU00175"/>
    </source>
</evidence>
<dbReference type="InterPro" id="IPR051834">
    <property type="entry name" value="RING_finger_E3_ligase"/>
</dbReference>
<feature type="compositionally biased region" description="Acidic residues" evidence="9">
    <location>
        <begin position="304"/>
        <end position="313"/>
    </location>
</feature>
<dbReference type="GO" id="GO:0006511">
    <property type="term" value="P:ubiquitin-dependent protein catabolic process"/>
    <property type="evidence" value="ECO:0007669"/>
    <property type="project" value="TreeGrafter"/>
</dbReference>
<dbReference type="AlphaFoldDB" id="A0A8W8IWY8"/>
<feature type="transmembrane region" description="Helical" evidence="10">
    <location>
        <begin position="193"/>
        <end position="218"/>
    </location>
</feature>
<evidence type="ECO:0000256" key="4">
    <source>
        <dbReference type="ARBA" id="ARBA00022771"/>
    </source>
</evidence>
<keyword evidence="3" id="KW-0479">Metal-binding</keyword>
<dbReference type="InterPro" id="IPR003137">
    <property type="entry name" value="PA_domain"/>
</dbReference>
<accession>A0A8W8IWY8</accession>
<feature type="compositionally biased region" description="Acidic residues" evidence="9">
    <location>
        <begin position="363"/>
        <end position="373"/>
    </location>
</feature>
<keyword evidence="13" id="KW-1185">Reference proteome</keyword>
<keyword evidence="4 8" id="KW-0863">Zinc-finger</keyword>
<dbReference type="FunFam" id="3.30.40.10:FF:000824">
    <property type="entry name" value="E3 ubiquitin-protein ligase RNF13"/>
    <property type="match status" value="1"/>
</dbReference>
<keyword evidence="5" id="KW-0862">Zinc</keyword>
<feature type="compositionally biased region" description="Low complexity" evidence="9">
    <location>
        <begin position="349"/>
        <end position="362"/>
    </location>
</feature>
<evidence type="ECO:0000313" key="13">
    <source>
        <dbReference type="Proteomes" id="UP000005408"/>
    </source>
</evidence>